<evidence type="ECO:0000313" key="1">
    <source>
        <dbReference type="EMBL" id="EQD43133.1"/>
    </source>
</evidence>
<organism evidence="1">
    <name type="scientific">mine drainage metagenome</name>
    <dbReference type="NCBI Taxonomy" id="410659"/>
    <lineage>
        <taxon>unclassified sequences</taxon>
        <taxon>metagenomes</taxon>
        <taxon>ecological metagenomes</taxon>
    </lineage>
</organism>
<gene>
    <name evidence="1" type="ORF">B2A_10009</name>
</gene>
<accession>T0ZDR4</accession>
<comment type="caution">
    <text evidence="1">The sequence shown here is derived from an EMBL/GenBank/DDBJ whole genome shotgun (WGS) entry which is preliminary data.</text>
</comment>
<dbReference type="AlphaFoldDB" id="T0ZDR4"/>
<reference evidence="1" key="2">
    <citation type="journal article" date="2014" name="ISME J.">
        <title>Microbial stratification in low pH oxic and suboxic macroscopic growths along an acid mine drainage.</title>
        <authorList>
            <person name="Mendez-Garcia C."/>
            <person name="Mesa V."/>
            <person name="Sprenger R.R."/>
            <person name="Richter M."/>
            <person name="Diez M.S."/>
            <person name="Solano J."/>
            <person name="Bargiela R."/>
            <person name="Golyshina O.V."/>
            <person name="Manteca A."/>
            <person name="Ramos J.L."/>
            <person name="Gallego J.R."/>
            <person name="Llorente I."/>
            <person name="Martins Dos Santos V.A."/>
            <person name="Jensen O.N."/>
            <person name="Pelaez A.I."/>
            <person name="Sanchez J."/>
            <person name="Ferrer M."/>
        </authorList>
    </citation>
    <scope>NUCLEOTIDE SEQUENCE</scope>
</reference>
<sequence length="183" mass="21038">MCHALLHDPAFFRLLTHIDAEYAAETRKGRCRRCQGPLHVSDYPRKPRGCPASVREEYSERLSFTCGWCEKRATPASVRFLARRVYVALALMLISGSGGCAACAVRQHLKVSVRTVKRWRTWWQRDFQRTAFWRSVCERFASPVPAEVLPQSLLERFQGPTCQERLEGLLRFVRPLSTTAVIK</sequence>
<protein>
    <submittedName>
        <fullName evidence="1">Uncharacterized protein</fullName>
    </submittedName>
</protein>
<proteinExistence type="predicted"/>
<reference evidence="1" key="1">
    <citation type="submission" date="2013-08" db="EMBL/GenBank/DDBJ databases">
        <authorList>
            <person name="Mendez C."/>
            <person name="Richter M."/>
            <person name="Ferrer M."/>
            <person name="Sanchez J."/>
        </authorList>
    </citation>
    <scope>NUCLEOTIDE SEQUENCE</scope>
</reference>
<name>T0ZDR4_9ZZZZ</name>
<dbReference type="EMBL" id="AUZZ01007227">
    <property type="protein sequence ID" value="EQD43133.1"/>
    <property type="molecule type" value="Genomic_DNA"/>
</dbReference>